<dbReference type="PANTHER" id="PTHR30469">
    <property type="entry name" value="MULTIDRUG RESISTANCE PROTEIN MDTA"/>
    <property type="match status" value="1"/>
</dbReference>
<dbReference type="Gene3D" id="2.40.420.20">
    <property type="match status" value="1"/>
</dbReference>
<protein>
    <submittedName>
        <fullName evidence="3">RND family efflux transporter, MFP subunit</fullName>
    </submittedName>
</protein>
<dbReference type="AlphaFoldDB" id="A0A285JHF9"/>
<feature type="signal peptide" evidence="2">
    <location>
        <begin position="1"/>
        <end position="20"/>
    </location>
</feature>
<dbReference type="RefSeq" id="WP_097112666.1">
    <property type="nucleotide sequence ID" value="NZ_OBEB01000008.1"/>
</dbReference>
<dbReference type="SUPFAM" id="SSF111369">
    <property type="entry name" value="HlyD-like secretion proteins"/>
    <property type="match status" value="1"/>
</dbReference>
<evidence type="ECO:0000313" key="3">
    <source>
        <dbReference type="EMBL" id="SNY58806.1"/>
    </source>
</evidence>
<organism evidence="3 4">
    <name type="scientific">Arsukibacterium tuosuense</name>
    <dbReference type="NCBI Taxonomy" id="1323745"/>
    <lineage>
        <taxon>Bacteria</taxon>
        <taxon>Pseudomonadati</taxon>
        <taxon>Pseudomonadota</taxon>
        <taxon>Gammaproteobacteria</taxon>
        <taxon>Chromatiales</taxon>
        <taxon>Chromatiaceae</taxon>
        <taxon>Arsukibacterium</taxon>
    </lineage>
</organism>
<dbReference type="GO" id="GO:1990281">
    <property type="term" value="C:efflux pump complex"/>
    <property type="evidence" value="ECO:0007669"/>
    <property type="project" value="TreeGrafter"/>
</dbReference>
<dbReference type="Gene3D" id="1.10.287.470">
    <property type="entry name" value="Helix hairpin bin"/>
    <property type="match status" value="1"/>
</dbReference>
<dbReference type="Proteomes" id="UP000219353">
    <property type="component" value="Unassembled WGS sequence"/>
</dbReference>
<evidence type="ECO:0000313" key="4">
    <source>
        <dbReference type="Proteomes" id="UP000219353"/>
    </source>
</evidence>
<dbReference type="EMBL" id="OBEB01000008">
    <property type="protein sequence ID" value="SNY58806.1"/>
    <property type="molecule type" value="Genomic_DNA"/>
</dbReference>
<gene>
    <name evidence="3" type="ORF">SAMN06297280_3489</name>
</gene>
<name>A0A285JHF9_9GAMM</name>
<evidence type="ECO:0000256" key="2">
    <source>
        <dbReference type="SAM" id="SignalP"/>
    </source>
</evidence>
<dbReference type="GO" id="GO:0015562">
    <property type="term" value="F:efflux transmembrane transporter activity"/>
    <property type="evidence" value="ECO:0007669"/>
    <property type="project" value="TreeGrafter"/>
</dbReference>
<reference evidence="4" key="1">
    <citation type="submission" date="2017-09" db="EMBL/GenBank/DDBJ databases">
        <authorList>
            <person name="Varghese N."/>
            <person name="Submissions S."/>
        </authorList>
    </citation>
    <scope>NUCLEOTIDE SEQUENCE [LARGE SCALE GENOMIC DNA]</scope>
    <source>
        <strain evidence="4">CGMCC 1.12461</strain>
    </source>
</reference>
<dbReference type="Gene3D" id="2.40.50.100">
    <property type="match status" value="1"/>
</dbReference>
<dbReference type="PANTHER" id="PTHR30469:SF18">
    <property type="entry name" value="RESISTANCE-NODULATION-CELL DIVISION (RND) EFFLUX MEMBRANE FUSION PROTEIN-RELATED"/>
    <property type="match status" value="1"/>
</dbReference>
<dbReference type="InterPro" id="IPR006143">
    <property type="entry name" value="RND_pump_MFP"/>
</dbReference>
<dbReference type="OrthoDB" id="5730196at2"/>
<comment type="similarity">
    <text evidence="1">Belongs to the membrane fusion protein (MFP) (TC 8.A.1) family.</text>
</comment>
<feature type="chain" id="PRO_5012990203" evidence="2">
    <location>
        <begin position="21"/>
        <end position="346"/>
    </location>
</feature>
<sequence>MKWLSRFLLAALVYTSQVAAAEWLMLSEEAAPQWLELPVTVEAIAASTVSAQTSGRIIELPYDVNDLVPQGAVIVRFSDSEQRARLQQAEAGVAEALSRQGETGKELHRVKALNEQGLVAKAALDQAMANAAAAEARTKQALASVAQAKELLEQTVVRAPYSGIVQQRFVELGELAMPGKALLRGLSLEHLRLSGQITQRQLAAAQQSSAAQLQLSDGRIIELGEPKLTIAPEASNGGHSYLLRLTLPEADYSQYSIYPGSWQRLKLQVATQSVLRLPLSAVIWRGEVSAVWQKLPEGVVLQQVRLQQLDVNSVRVLSGLTAGAVVAADATAYASRFSQQRRAVQE</sequence>
<evidence type="ECO:0000256" key="1">
    <source>
        <dbReference type="ARBA" id="ARBA00009477"/>
    </source>
</evidence>
<keyword evidence="4" id="KW-1185">Reference proteome</keyword>
<accession>A0A285JHF9</accession>
<proteinExistence type="inferred from homology"/>
<dbReference type="NCBIfam" id="TIGR01730">
    <property type="entry name" value="RND_mfp"/>
    <property type="match status" value="1"/>
</dbReference>
<keyword evidence="2" id="KW-0732">Signal</keyword>
<dbReference type="Gene3D" id="2.40.30.170">
    <property type="match status" value="1"/>
</dbReference>